<keyword evidence="3 6" id="KW-1133">Transmembrane helix</keyword>
<keyword evidence="2" id="KW-0732">Signal</keyword>
<dbReference type="GO" id="GO:0005765">
    <property type="term" value="C:lysosomal membrane"/>
    <property type="evidence" value="ECO:0007669"/>
    <property type="project" value="TreeGrafter"/>
</dbReference>
<feature type="transmembrane region" description="Helical" evidence="6">
    <location>
        <begin position="136"/>
        <end position="159"/>
    </location>
</feature>
<keyword evidence="8" id="KW-1185">Reference proteome</keyword>
<reference evidence="7" key="2">
    <citation type="submission" date="2022-06" db="UniProtKB">
        <authorList>
            <consortium name="EnsemblMetazoa"/>
        </authorList>
    </citation>
    <scope>IDENTIFICATION</scope>
    <source>
        <strain evidence="7">DF5081</strain>
    </source>
</reference>
<dbReference type="Proteomes" id="UP000005237">
    <property type="component" value="Unassembled WGS sequence"/>
</dbReference>
<dbReference type="InterPro" id="IPR002000">
    <property type="entry name" value="Lysosome-assoc_membr_glycop"/>
</dbReference>
<reference evidence="8" key="1">
    <citation type="submission" date="2010-08" db="EMBL/GenBank/DDBJ databases">
        <authorList>
            <consortium name="Caenorhabditis japonica Sequencing Consortium"/>
            <person name="Wilson R.K."/>
        </authorList>
    </citation>
    <scope>NUCLEOTIDE SEQUENCE [LARGE SCALE GENOMIC DNA]</scope>
    <source>
        <strain evidence="8">DF5081</strain>
    </source>
</reference>
<dbReference type="GO" id="GO:0031902">
    <property type="term" value="C:late endosome membrane"/>
    <property type="evidence" value="ECO:0007669"/>
    <property type="project" value="TreeGrafter"/>
</dbReference>
<evidence type="ECO:0000256" key="4">
    <source>
        <dbReference type="ARBA" id="ARBA00023136"/>
    </source>
</evidence>
<name>A0A8R1DG74_CAEJA</name>
<dbReference type="EnsemblMetazoa" id="CJA01216a.1">
    <property type="protein sequence ID" value="CJA01216a.1"/>
    <property type="gene ID" value="WBGene00120423"/>
</dbReference>
<evidence type="ECO:0000313" key="8">
    <source>
        <dbReference type="Proteomes" id="UP000005237"/>
    </source>
</evidence>
<keyword evidence="4 6" id="KW-0472">Membrane</keyword>
<evidence type="ECO:0000256" key="2">
    <source>
        <dbReference type="ARBA" id="ARBA00022729"/>
    </source>
</evidence>
<evidence type="ECO:0000256" key="1">
    <source>
        <dbReference type="ARBA" id="ARBA00022692"/>
    </source>
</evidence>
<proteinExistence type="predicted"/>
<keyword evidence="1 6" id="KW-0812">Transmembrane</keyword>
<keyword evidence="5" id="KW-0325">Glycoprotein</keyword>
<evidence type="ECO:0000313" key="7">
    <source>
        <dbReference type="EnsemblMetazoa" id="CJA01216a.1"/>
    </source>
</evidence>
<evidence type="ECO:0000256" key="3">
    <source>
        <dbReference type="ARBA" id="ARBA00022989"/>
    </source>
</evidence>
<dbReference type="PANTHER" id="PTHR11506:SF42">
    <property type="entry name" value="LYSOSOME-ASSOCIATED MEMBRANE GLYCOPROTEIN 5"/>
    <property type="match status" value="1"/>
</dbReference>
<dbReference type="GO" id="GO:0072594">
    <property type="term" value="P:establishment of protein localization to organelle"/>
    <property type="evidence" value="ECO:0007669"/>
    <property type="project" value="TreeGrafter"/>
</dbReference>
<sequence length="192" mass="21728">MRIKLDHMNGWFIDLAFTKDSRFRTENKIEYTVFQVNITANFSSDPAAFPDSKYPTQNYYLQVKPNLPSDIANAMQVSENLSYYCPSEQKYVVNSDKNVGPYAYILFKRTTMQAFMGSSILGSKETCSTDQHPIDFVTIIISSALSGLLALVLTVYLVYQHVFSKNVLISANSDSENKPNQEAMDESFSVHL</sequence>
<evidence type="ECO:0000256" key="5">
    <source>
        <dbReference type="ARBA" id="ARBA00023180"/>
    </source>
</evidence>
<organism evidence="7 8">
    <name type="scientific">Caenorhabditis japonica</name>
    <dbReference type="NCBI Taxonomy" id="281687"/>
    <lineage>
        <taxon>Eukaryota</taxon>
        <taxon>Metazoa</taxon>
        <taxon>Ecdysozoa</taxon>
        <taxon>Nematoda</taxon>
        <taxon>Chromadorea</taxon>
        <taxon>Rhabditida</taxon>
        <taxon>Rhabditina</taxon>
        <taxon>Rhabditomorpha</taxon>
        <taxon>Rhabditoidea</taxon>
        <taxon>Rhabditidae</taxon>
        <taxon>Peloderinae</taxon>
        <taxon>Caenorhabditis</taxon>
    </lineage>
</organism>
<accession>A0A8R1DG74</accession>
<evidence type="ECO:0000256" key="6">
    <source>
        <dbReference type="SAM" id="Phobius"/>
    </source>
</evidence>
<dbReference type="PANTHER" id="PTHR11506">
    <property type="entry name" value="LYSOSOME-ASSOCIATED MEMBRANE GLYCOPROTEIN"/>
    <property type="match status" value="1"/>
</dbReference>
<dbReference type="GO" id="GO:0005886">
    <property type="term" value="C:plasma membrane"/>
    <property type="evidence" value="ECO:0007669"/>
    <property type="project" value="TreeGrafter"/>
</dbReference>
<dbReference type="AlphaFoldDB" id="A0A8R1DG74"/>
<protein>
    <submittedName>
        <fullName evidence="7">Uncharacterized protein</fullName>
    </submittedName>
</protein>
<dbReference type="Gene3D" id="2.40.160.110">
    <property type="match status" value="1"/>
</dbReference>